<evidence type="ECO:0000313" key="1">
    <source>
        <dbReference type="EMBL" id="SDZ40865.1"/>
    </source>
</evidence>
<dbReference type="Proteomes" id="UP000199663">
    <property type="component" value="Unassembled WGS sequence"/>
</dbReference>
<reference evidence="1 2" key="1">
    <citation type="submission" date="2016-10" db="EMBL/GenBank/DDBJ databases">
        <authorList>
            <person name="Varghese N."/>
            <person name="Submissions S."/>
        </authorList>
    </citation>
    <scope>NUCLEOTIDE SEQUENCE [LARGE SCALE GENOMIC DNA]</scope>
    <source>
        <strain evidence="1 2">DSM 17997</strain>
    </source>
</reference>
<protein>
    <submittedName>
        <fullName evidence="1">Uncharacterized protein</fullName>
    </submittedName>
</protein>
<organism evidence="1 2">
    <name type="scientific">Rhodonellum ikkaensis</name>
    <dbReference type="NCBI Taxonomy" id="336829"/>
    <lineage>
        <taxon>Bacteria</taxon>
        <taxon>Pseudomonadati</taxon>
        <taxon>Bacteroidota</taxon>
        <taxon>Cytophagia</taxon>
        <taxon>Cytophagales</taxon>
        <taxon>Cytophagaceae</taxon>
        <taxon>Rhodonellum</taxon>
    </lineage>
</organism>
<gene>
    <name evidence="1" type="ORF">SAMN05444412_11372</name>
</gene>
<dbReference type="RefSeq" id="WP_019599088.1">
    <property type="nucleotide sequence ID" value="NZ_FNQC01000013.1"/>
</dbReference>
<comment type="caution">
    <text evidence="1">The sequence shown here is derived from an EMBL/GenBank/DDBJ whole genome shotgun (WGS) entry which is preliminary data.</text>
</comment>
<dbReference type="EMBL" id="FNQC01000013">
    <property type="protein sequence ID" value="SDZ40865.1"/>
    <property type="molecule type" value="Genomic_DNA"/>
</dbReference>
<evidence type="ECO:0000313" key="2">
    <source>
        <dbReference type="Proteomes" id="UP000199663"/>
    </source>
</evidence>
<sequence length="48" mass="5310">MSTNVLKKYLLSLGLFFSLPLQTLLATPQREILLEGTPINQFESEGSA</sequence>
<proteinExistence type="predicted"/>
<name>A0A1H3STJ4_9BACT</name>
<keyword evidence="2" id="KW-1185">Reference proteome</keyword>
<accession>A0A1H3STJ4</accession>